<organism evidence="2 3">
    <name type="scientific">Paraburkholderia tuberum</name>
    <dbReference type="NCBI Taxonomy" id="157910"/>
    <lineage>
        <taxon>Bacteria</taxon>
        <taxon>Pseudomonadati</taxon>
        <taxon>Pseudomonadota</taxon>
        <taxon>Betaproteobacteria</taxon>
        <taxon>Burkholderiales</taxon>
        <taxon>Burkholderiaceae</taxon>
        <taxon>Paraburkholderia</taxon>
    </lineage>
</organism>
<reference evidence="3" key="1">
    <citation type="submission" date="2016-10" db="EMBL/GenBank/DDBJ databases">
        <authorList>
            <person name="Varghese N."/>
            <person name="Submissions S."/>
        </authorList>
    </citation>
    <scope>NUCLEOTIDE SEQUENCE [LARGE SCALE GENOMIC DNA]</scope>
    <source>
        <strain evidence="3">DUS833</strain>
    </source>
</reference>
<sequence length="212" mass="24071">MRSSSVSQGLPCSVQGSARASPIADCVVCMTSWYRPAMSVRGSSRLRRRSGRADPTAIFRRKSPRQSSRKSPHSRASGFMSRCAPLPISVVQRVSRIARRSTRGRARTLALLFAPIRAPCRASNEKHRTGRAQRPDAQYYQPFFHYTNPREPRLSFLRALKPTFRAVRLRASVYRRAKSFDKAYFKKNHARESTDRKHPGSTVGHHPETHVP</sequence>
<accession>A0A1H1D764</accession>
<feature type="compositionally biased region" description="Basic and acidic residues" evidence="1">
    <location>
        <begin position="185"/>
        <end position="198"/>
    </location>
</feature>
<dbReference type="AlphaFoldDB" id="A0A1H1D764"/>
<dbReference type="STRING" id="157910.SAMN05445850_1543"/>
<protein>
    <submittedName>
        <fullName evidence="2">Uncharacterized protein</fullName>
    </submittedName>
</protein>
<evidence type="ECO:0000313" key="2">
    <source>
        <dbReference type="EMBL" id="SDQ72405.1"/>
    </source>
</evidence>
<feature type="region of interest" description="Disordered" evidence="1">
    <location>
        <begin position="185"/>
        <end position="212"/>
    </location>
</feature>
<feature type="compositionally biased region" description="Basic residues" evidence="1">
    <location>
        <begin position="59"/>
        <end position="73"/>
    </location>
</feature>
<proteinExistence type="predicted"/>
<dbReference type="Proteomes" id="UP000199365">
    <property type="component" value="Unassembled WGS sequence"/>
</dbReference>
<evidence type="ECO:0000256" key="1">
    <source>
        <dbReference type="SAM" id="MobiDB-lite"/>
    </source>
</evidence>
<keyword evidence="3" id="KW-1185">Reference proteome</keyword>
<dbReference type="EMBL" id="FNKX01000001">
    <property type="protein sequence ID" value="SDQ72405.1"/>
    <property type="molecule type" value="Genomic_DNA"/>
</dbReference>
<gene>
    <name evidence="2" type="ORF">SAMN05445850_1543</name>
</gene>
<feature type="region of interest" description="Disordered" evidence="1">
    <location>
        <begin position="40"/>
        <end position="80"/>
    </location>
</feature>
<name>A0A1H1D764_9BURK</name>
<evidence type="ECO:0000313" key="3">
    <source>
        <dbReference type="Proteomes" id="UP000199365"/>
    </source>
</evidence>